<organism evidence="1">
    <name type="scientific">marine sediment metagenome</name>
    <dbReference type="NCBI Taxonomy" id="412755"/>
    <lineage>
        <taxon>unclassified sequences</taxon>
        <taxon>metagenomes</taxon>
        <taxon>ecological metagenomes</taxon>
    </lineage>
</organism>
<protein>
    <submittedName>
        <fullName evidence="1">Uncharacterized protein</fullName>
    </submittedName>
</protein>
<reference evidence="1" key="1">
    <citation type="journal article" date="2015" name="Nature">
        <title>Complex archaea that bridge the gap between prokaryotes and eukaryotes.</title>
        <authorList>
            <person name="Spang A."/>
            <person name="Saw J.H."/>
            <person name="Jorgensen S.L."/>
            <person name="Zaremba-Niedzwiedzka K."/>
            <person name="Martijn J."/>
            <person name="Lind A.E."/>
            <person name="van Eijk R."/>
            <person name="Schleper C."/>
            <person name="Guy L."/>
            <person name="Ettema T.J."/>
        </authorList>
    </citation>
    <scope>NUCLEOTIDE SEQUENCE</scope>
</reference>
<dbReference type="EMBL" id="LAZR01004355">
    <property type="protein sequence ID" value="KKN09379.1"/>
    <property type="molecule type" value="Genomic_DNA"/>
</dbReference>
<evidence type="ECO:0000313" key="1">
    <source>
        <dbReference type="EMBL" id="KKN09379.1"/>
    </source>
</evidence>
<gene>
    <name evidence="1" type="ORF">LCGC14_1047300</name>
</gene>
<comment type="caution">
    <text evidence="1">The sequence shown here is derived from an EMBL/GenBank/DDBJ whole genome shotgun (WGS) entry which is preliminary data.</text>
</comment>
<name>A0A0F9MUH2_9ZZZZ</name>
<accession>A0A0F9MUH2</accession>
<dbReference type="AlphaFoldDB" id="A0A0F9MUH2"/>
<sequence length="76" mass="8366">MFNIKVSYGSGNSFNVRQLVVADCLPEAEESALAVLTRLFPDIEFVLVHNGDLSYNMYRVDEPMAVVNISIGGDNV</sequence>
<proteinExistence type="predicted"/>